<dbReference type="RefSeq" id="WP_184831242.1">
    <property type="nucleotide sequence ID" value="NZ_JACHMN010000001.1"/>
</dbReference>
<sequence length="294" mass="31174">MILPSFLRDLAVELSASIGGHATVALTGTELYPELHVTPRSPGRCPFVVHAQGESELTIEFGVMSRLAVGGADAEQMAQSCRRLVARLVSGAVTETVWRKGGVPYRAIATIGAGTAAVTVRTRRGLGLTKPERIRYDRYRTSAPSAEAPAINGRHGFTRRMQTLLAPLNGGATVSWSLNDLGVSFVEVRPTAPGPFPFSVGWSEHEVVVGLGPELRVELGPPGTDDEVAARLVRSLLAGAVTETEDDDRRVVAIALDGGTVWTQAATARGSARVHPGETKHFPPFTPKPPAPGH</sequence>
<organism evidence="2 3">
    <name type="scientific">Allocatelliglobosispora scoriae</name>
    <dbReference type="NCBI Taxonomy" id="643052"/>
    <lineage>
        <taxon>Bacteria</taxon>
        <taxon>Bacillati</taxon>
        <taxon>Actinomycetota</taxon>
        <taxon>Actinomycetes</taxon>
        <taxon>Micromonosporales</taxon>
        <taxon>Micromonosporaceae</taxon>
        <taxon>Allocatelliglobosispora</taxon>
    </lineage>
</organism>
<reference evidence="2 3" key="1">
    <citation type="submission" date="2020-08" db="EMBL/GenBank/DDBJ databases">
        <title>Sequencing the genomes of 1000 actinobacteria strains.</title>
        <authorList>
            <person name="Klenk H.-P."/>
        </authorList>
    </citation>
    <scope>NUCLEOTIDE SEQUENCE [LARGE SCALE GENOMIC DNA]</scope>
    <source>
        <strain evidence="2 3">DSM 45362</strain>
    </source>
</reference>
<evidence type="ECO:0000313" key="3">
    <source>
        <dbReference type="Proteomes" id="UP000587527"/>
    </source>
</evidence>
<dbReference type="EMBL" id="JACHMN010000001">
    <property type="protein sequence ID" value="MBB5867001.1"/>
    <property type="molecule type" value="Genomic_DNA"/>
</dbReference>
<name>A0A841BJC7_9ACTN</name>
<feature type="region of interest" description="Disordered" evidence="1">
    <location>
        <begin position="269"/>
        <end position="294"/>
    </location>
</feature>
<evidence type="ECO:0000313" key="2">
    <source>
        <dbReference type="EMBL" id="MBB5867001.1"/>
    </source>
</evidence>
<keyword evidence="3" id="KW-1185">Reference proteome</keyword>
<dbReference type="AlphaFoldDB" id="A0A841BJC7"/>
<protein>
    <submittedName>
        <fullName evidence="2">Uncharacterized protein</fullName>
    </submittedName>
</protein>
<feature type="compositionally biased region" description="Pro residues" evidence="1">
    <location>
        <begin position="284"/>
        <end position="294"/>
    </location>
</feature>
<comment type="caution">
    <text evidence="2">The sequence shown here is derived from an EMBL/GenBank/DDBJ whole genome shotgun (WGS) entry which is preliminary data.</text>
</comment>
<evidence type="ECO:0000256" key="1">
    <source>
        <dbReference type="SAM" id="MobiDB-lite"/>
    </source>
</evidence>
<gene>
    <name evidence="2" type="ORF">F4553_000380</name>
</gene>
<proteinExistence type="predicted"/>
<accession>A0A841BJC7</accession>
<dbReference type="Proteomes" id="UP000587527">
    <property type="component" value="Unassembled WGS sequence"/>
</dbReference>